<accession>A0ABW6VJQ1</accession>
<protein>
    <submittedName>
        <fullName evidence="1">Uncharacterized protein</fullName>
    </submittedName>
</protein>
<gene>
    <name evidence="1" type="ORF">ACFY05_42900</name>
</gene>
<evidence type="ECO:0000313" key="1">
    <source>
        <dbReference type="EMBL" id="MFF4779585.1"/>
    </source>
</evidence>
<keyword evidence="2" id="KW-1185">Reference proteome</keyword>
<comment type="caution">
    <text evidence="1">The sequence shown here is derived from an EMBL/GenBank/DDBJ whole genome shotgun (WGS) entry which is preliminary data.</text>
</comment>
<organism evidence="1 2">
    <name type="scientific">Microtetraspora fusca</name>
    <dbReference type="NCBI Taxonomy" id="1997"/>
    <lineage>
        <taxon>Bacteria</taxon>
        <taxon>Bacillati</taxon>
        <taxon>Actinomycetota</taxon>
        <taxon>Actinomycetes</taxon>
        <taxon>Streptosporangiales</taxon>
        <taxon>Streptosporangiaceae</taxon>
        <taxon>Microtetraspora</taxon>
    </lineage>
</organism>
<dbReference type="RefSeq" id="WP_387348367.1">
    <property type="nucleotide sequence ID" value="NZ_JBIAXI010000056.1"/>
</dbReference>
<dbReference type="Proteomes" id="UP001602119">
    <property type="component" value="Unassembled WGS sequence"/>
</dbReference>
<reference evidence="1 2" key="1">
    <citation type="submission" date="2024-10" db="EMBL/GenBank/DDBJ databases">
        <title>The Natural Products Discovery Center: Release of the First 8490 Sequenced Strains for Exploring Actinobacteria Biosynthetic Diversity.</title>
        <authorList>
            <person name="Kalkreuter E."/>
            <person name="Kautsar S.A."/>
            <person name="Yang D."/>
            <person name="Bader C.D."/>
            <person name="Teijaro C.N."/>
            <person name="Fluegel L."/>
            <person name="Davis C.M."/>
            <person name="Simpson J.R."/>
            <person name="Lauterbach L."/>
            <person name="Steele A.D."/>
            <person name="Gui C."/>
            <person name="Meng S."/>
            <person name="Li G."/>
            <person name="Viehrig K."/>
            <person name="Ye F."/>
            <person name="Su P."/>
            <person name="Kiefer A.F."/>
            <person name="Nichols A."/>
            <person name="Cepeda A.J."/>
            <person name="Yan W."/>
            <person name="Fan B."/>
            <person name="Jiang Y."/>
            <person name="Adhikari A."/>
            <person name="Zheng C.-J."/>
            <person name="Schuster L."/>
            <person name="Cowan T.M."/>
            <person name="Smanski M.J."/>
            <person name="Chevrette M.G."/>
            <person name="De Carvalho L.P.S."/>
            <person name="Shen B."/>
        </authorList>
    </citation>
    <scope>NUCLEOTIDE SEQUENCE [LARGE SCALE GENOMIC DNA]</scope>
    <source>
        <strain evidence="1 2">NPDC001281</strain>
    </source>
</reference>
<name>A0ABW6VJQ1_MICFU</name>
<sequence length="303" mass="34735">MGTALSGFESLTGAQWQDLCMRVLHHHHGGGELIEVPDDDGGDNGLEAFSLDGCVYQCYAPDNEPLTTAVRYTKQRDKMTRDIGKFITNEEKLKRILPPDYSARRWILLVPYINTKRLAEHARTQTERLRNEHLPYTSQDIYVVAHTLRSYEAAKAAVIARRLDILRIPTPDNLDFGHIDDPAVDRMKEKLAKTSTFRIADKRDRMVDRYLKNHVAGQANRDWLRDEYAELNDDLEERLADLESRLEMQYPLDHPDPNKLLATVLKDTEMLVSSTLNSGSMQSRVIAEGQVAEWLMRCPLDFP</sequence>
<dbReference type="EMBL" id="JBIAXI010000056">
    <property type="protein sequence ID" value="MFF4779585.1"/>
    <property type="molecule type" value="Genomic_DNA"/>
</dbReference>
<evidence type="ECO:0000313" key="2">
    <source>
        <dbReference type="Proteomes" id="UP001602119"/>
    </source>
</evidence>
<proteinExistence type="predicted"/>